<proteinExistence type="predicted"/>
<dbReference type="InterPro" id="IPR015943">
    <property type="entry name" value="WD40/YVTN_repeat-like_dom_sf"/>
</dbReference>
<dbReference type="AlphaFoldDB" id="A0A381UBC7"/>
<dbReference type="Pfam" id="PF13360">
    <property type="entry name" value="PQQ_2"/>
    <property type="match status" value="1"/>
</dbReference>
<sequence>MLHKSGYSYLLVLGTLLALVPIALANDNWPHFRGPTMNAAVTDNPNLPETWSETENVEWVADIPGLGWSSPVVWGNRVFLTTVTADGAFEQPKPGLYAPNGRPEPPPLHHEWLVYCLDLESGDVLWRRSVMAGRPTFPRHMKNSYASETPTTDGERVYVRFGELGLYTFDMDGNEVWRLAIP</sequence>
<evidence type="ECO:0000259" key="1">
    <source>
        <dbReference type="Pfam" id="PF13360"/>
    </source>
</evidence>
<protein>
    <recommendedName>
        <fullName evidence="1">Pyrrolo-quinoline quinone repeat domain-containing protein</fullName>
    </recommendedName>
</protein>
<accession>A0A381UBC7</accession>
<dbReference type="InterPro" id="IPR002372">
    <property type="entry name" value="PQQ_rpt_dom"/>
</dbReference>
<dbReference type="PANTHER" id="PTHR34512:SF30">
    <property type="entry name" value="OUTER MEMBRANE PROTEIN ASSEMBLY FACTOR BAMB"/>
    <property type="match status" value="1"/>
</dbReference>
<dbReference type="EMBL" id="UINC01006107">
    <property type="protein sequence ID" value="SVA25535.1"/>
    <property type="molecule type" value="Genomic_DNA"/>
</dbReference>
<gene>
    <name evidence="2" type="ORF">METZ01_LOCUS78389</name>
</gene>
<evidence type="ECO:0000313" key="2">
    <source>
        <dbReference type="EMBL" id="SVA25535.1"/>
    </source>
</evidence>
<dbReference type="Gene3D" id="2.130.10.10">
    <property type="entry name" value="YVTN repeat-like/Quinoprotein amine dehydrogenase"/>
    <property type="match status" value="1"/>
</dbReference>
<feature type="non-terminal residue" evidence="2">
    <location>
        <position position="182"/>
    </location>
</feature>
<dbReference type="InterPro" id="IPR011047">
    <property type="entry name" value="Quinoprotein_ADH-like_sf"/>
</dbReference>
<dbReference type="PANTHER" id="PTHR34512">
    <property type="entry name" value="CELL SURFACE PROTEIN"/>
    <property type="match status" value="1"/>
</dbReference>
<feature type="domain" description="Pyrrolo-quinoline quinone repeat" evidence="1">
    <location>
        <begin position="114"/>
        <end position="178"/>
    </location>
</feature>
<dbReference type="SUPFAM" id="SSF50998">
    <property type="entry name" value="Quinoprotein alcohol dehydrogenase-like"/>
    <property type="match status" value="1"/>
</dbReference>
<reference evidence="2" key="1">
    <citation type="submission" date="2018-05" db="EMBL/GenBank/DDBJ databases">
        <authorList>
            <person name="Lanie J.A."/>
            <person name="Ng W.-L."/>
            <person name="Kazmierczak K.M."/>
            <person name="Andrzejewski T.M."/>
            <person name="Davidsen T.M."/>
            <person name="Wayne K.J."/>
            <person name="Tettelin H."/>
            <person name="Glass J.I."/>
            <person name="Rusch D."/>
            <person name="Podicherti R."/>
            <person name="Tsui H.-C.T."/>
            <person name="Winkler M.E."/>
        </authorList>
    </citation>
    <scope>NUCLEOTIDE SEQUENCE</scope>
</reference>
<organism evidence="2">
    <name type="scientific">marine metagenome</name>
    <dbReference type="NCBI Taxonomy" id="408172"/>
    <lineage>
        <taxon>unclassified sequences</taxon>
        <taxon>metagenomes</taxon>
        <taxon>ecological metagenomes</taxon>
    </lineage>
</organism>
<name>A0A381UBC7_9ZZZZ</name>